<dbReference type="InterPro" id="IPR000286">
    <property type="entry name" value="HDACs"/>
</dbReference>
<evidence type="ECO:0000256" key="4">
    <source>
        <dbReference type="ARBA" id="ARBA00022627"/>
    </source>
</evidence>
<proteinExistence type="inferred from homology"/>
<keyword evidence="7" id="KW-1185">Reference proteome</keyword>
<dbReference type="RefSeq" id="WP_420241343.1">
    <property type="nucleotide sequence ID" value="NZ_BOPV01000001.1"/>
</dbReference>
<dbReference type="PRINTS" id="PR01270">
    <property type="entry name" value="HDASUPER"/>
</dbReference>
<dbReference type="Gene3D" id="3.40.800.20">
    <property type="entry name" value="Histone deacetylase domain"/>
    <property type="match status" value="1"/>
</dbReference>
<organism evidence="6 7">
    <name type="scientific">Roseiterribacter gracilis</name>
    <dbReference type="NCBI Taxonomy" id="2812848"/>
    <lineage>
        <taxon>Bacteria</taxon>
        <taxon>Pseudomonadati</taxon>
        <taxon>Pseudomonadota</taxon>
        <taxon>Alphaproteobacteria</taxon>
        <taxon>Rhodospirillales</taxon>
        <taxon>Roseiterribacteraceae</taxon>
        <taxon>Roseiterribacter</taxon>
    </lineage>
</organism>
<dbReference type="InterPro" id="IPR023696">
    <property type="entry name" value="Ureohydrolase_dom_sf"/>
</dbReference>
<sequence length="375" mass="41208">MTAKKPLLLGHEIYRASSYGAKHPLAIPRVSTVLDLTRALGWLPDAQFRESPLATEAQLTRFHDPAYVQAIRDGERDQTLDPDRRERFNLGKLENPIFGEMFRRPATSAGGSALAATLLADGVTDTVHHPAGGTHHARRDRASGFCYFNDPALAILHLLDRGAERIAYVDLDAHHGDGVEEAFVDDHRVLTLSVHEEGRWPKTGPTGWRTATAGNVAVAPGFHDAELDLLVAHVLVPAVTQHDPDVIVLQCGADGLTEDPLSRLELSNRALWRAIARLLPLAPRRLVLGGGGYNPWSVGRCWTGIWGLLNGYDAPARLPEAAEDVLRALVWNRREGRDPPDHWFTTLADAEPVPRRVRDALHHAVALMESSRPCA</sequence>
<dbReference type="GO" id="GO:0040029">
    <property type="term" value="P:epigenetic regulation of gene expression"/>
    <property type="evidence" value="ECO:0007669"/>
    <property type="project" value="TreeGrafter"/>
</dbReference>
<comment type="similarity">
    <text evidence="2">Belongs to the histone deacetylase family.</text>
</comment>
<dbReference type="PANTHER" id="PTHR10625:SF10">
    <property type="entry name" value="HISTONE DEACETYLASE HDAC1"/>
    <property type="match status" value="1"/>
</dbReference>
<dbReference type="Proteomes" id="UP000681075">
    <property type="component" value="Unassembled WGS sequence"/>
</dbReference>
<evidence type="ECO:0000256" key="3">
    <source>
        <dbReference type="ARBA" id="ARBA00020218"/>
    </source>
</evidence>
<feature type="domain" description="Histone deacetylase" evidence="5">
    <location>
        <begin position="23"/>
        <end position="306"/>
    </location>
</feature>
<dbReference type="InterPro" id="IPR023801">
    <property type="entry name" value="His_deacetylse_dom"/>
</dbReference>
<keyword evidence="4" id="KW-0006">Acetoin catabolism</keyword>
<evidence type="ECO:0000313" key="6">
    <source>
        <dbReference type="EMBL" id="GIL38357.1"/>
    </source>
</evidence>
<dbReference type="EMBL" id="BOPV01000001">
    <property type="protein sequence ID" value="GIL38357.1"/>
    <property type="molecule type" value="Genomic_DNA"/>
</dbReference>
<comment type="pathway">
    <text evidence="1">Ketone degradation; acetoin degradation.</text>
</comment>
<dbReference type="SUPFAM" id="SSF52768">
    <property type="entry name" value="Arginase/deacetylase"/>
    <property type="match status" value="1"/>
</dbReference>
<evidence type="ECO:0000256" key="1">
    <source>
        <dbReference type="ARBA" id="ARBA00005101"/>
    </source>
</evidence>
<accession>A0A8S8XAH8</accession>
<protein>
    <recommendedName>
        <fullName evidence="3">Acetoin utilization protein AcuC</fullName>
    </recommendedName>
</protein>
<evidence type="ECO:0000313" key="7">
    <source>
        <dbReference type="Proteomes" id="UP000681075"/>
    </source>
</evidence>
<reference evidence="6" key="1">
    <citation type="submission" date="2021-02" db="EMBL/GenBank/DDBJ databases">
        <title>Genome sequence of Rhodospirillales sp. strain TMPK1 isolated from soil.</title>
        <authorList>
            <person name="Nakai R."/>
            <person name="Kusada H."/>
            <person name="Tamaki H."/>
        </authorList>
    </citation>
    <scope>NUCLEOTIDE SEQUENCE</scope>
    <source>
        <strain evidence="6">TMPK1</strain>
    </source>
</reference>
<comment type="caution">
    <text evidence="6">The sequence shown here is derived from an EMBL/GenBank/DDBJ whole genome shotgun (WGS) entry which is preliminary data.</text>
</comment>
<dbReference type="PANTHER" id="PTHR10625">
    <property type="entry name" value="HISTONE DEACETYLASE HDAC1-RELATED"/>
    <property type="match status" value="1"/>
</dbReference>
<dbReference type="InterPro" id="IPR037138">
    <property type="entry name" value="His_deacetylse_dom_sf"/>
</dbReference>
<name>A0A8S8XAH8_9PROT</name>
<dbReference type="AlphaFoldDB" id="A0A8S8XAH8"/>
<gene>
    <name evidence="6" type="primary">acuC1</name>
    <name evidence="6" type="ORF">TMPK1_05940</name>
</gene>
<evidence type="ECO:0000256" key="2">
    <source>
        <dbReference type="ARBA" id="ARBA00005947"/>
    </source>
</evidence>
<dbReference type="GO" id="GO:0004407">
    <property type="term" value="F:histone deacetylase activity"/>
    <property type="evidence" value="ECO:0007669"/>
    <property type="project" value="TreeGrafter"/>
</dbReference>
<evidence type="ECO:0000259" key="5">
    <source>
        <dbReference type="Pfam" id="PF00850"/>
    </source>
</evidence>
<dbReference type="Pfam" id="PF00850">
    <property type="entry name" value="Hist_deacetyl"/>
    <property type="match status" value="1"/>
</dbReference>
<dbReference type="CDD" id="cd09994">
    <property type="entry name" value="HDAC_AcuC_like"/>
    <property type="match status" value="1"/>
</dbReference>
<dbReference type="GO" id="GO:0045150">
    <property type="term" value="P:acetoin catabolic process"/>
    <property type="evidence" value="ECO:0007669"/>
    <property type="project" value="UniProtKB-KW"/>
</dbReference>
<dbReference type="InterPro" id="IPR003085">
    <property type="entry name" value="AcuC"/>
</dbReference>